<dbReference type="Pfam" id="PF01033">
    <property type="entry name" value="Somatomedin_B"/>
    <property type="match status" value="1"/>
</dbReference>
<evidence type="ECO:0000256" key="1">
    <source>
        <dbReference type="ARBA" id="ARBA00023157"/>
    </source>
</evidence>
<sequence length="460" mass="52806">MSWDDFEARSWYPKDLRSLNGTGLNNTEIEESFRMLGESALGARSIFISKLTYKLMPTDEMRAVLSGLGLCAQGDILTRISCRNRCGELPDTRRFPAQCACDEDCFLYGDCCEDMDQLCADTFVKTVSKHYNLLDTHPEPGCYQFGYLILSNLYQSEKTKPSAEPTVTGIDCEIKLQRKDVFKNIGEALLYSMCHVRNSKLGQPMLTRACDRPDVLACRKQEDPNQYHFYPVHNLCHGTPLTRRLANRYYIGPHDMEVVSHHDNCLHLRQAAPGDIYAYAQNNRIVPGNLWHQNQFEKIKVTTTSIDGQTYFNFETKEWRRVSCKGGLTADAWKCQENKCSEGELYDDKNYFCYRPDYAYLEVATSSNKPELSKKDSLKFHDMPGSSNNTMNKTENFADKSKGQDTNSYLSKHVVACSCFKVQALFNSIGWWQVFIDTSQLLHQRCSFYLYSSLENHFLL</sequence>
<organism evidence="3 4">
    <name type="scientific">Elysia marginata</name>
    <dbReference type="NCBI Taxonomy" id="1093978"/>
    <lineage>
        <taxon>Eukaryota</taxon>
        <taxon>Metazoa</taxon>
        <taxon>Spiralia</taxon>
        <taxon>Lophotrochozoa</taxon>
        <taxon>Mollusca</taxon>
        <taxon>Gastropoda</taxon>
        <taxon>Heterobranchia</taxon>
        <taxon>Euthyneura</taxon>
        <taxon>Panpulmonata</taxon>
        <taxon>Sacoglossa</taxon>
        <taxon>Placobranchoidea</taxon>
        <taxon>Plakobranchidae</taxon>
        <taxon>Elysia</taxon>
    </lineage>
</organism>
<protein>
    <recommendedName>
        <fullName evidence="2">SMB domain-containing protein</fullName>
    </recommendedName>
</protein>
<keyword evidence="4" id="KW-1185">Reference proteome</keyword>
<comment type="caution">
    <text evidence="3">The sequence shown here is derived from an EMBL/GenBank/DDBJ whole genome shotgun (WGS) entry which is preliminary data.</text>
</comment>
<dbReference type="InterPro" id="IPR001212">
    <property type="entry name" value="Somatomedin_B_dom"/>
</dbReference>
<dbReference type="SUPFAM" id="SSF90188">
    <property type="entry name" value="Somatomedin B domain"/>
    <property type="match status" value="1"/>
</dbReference>
<proteinExistence type="predicted"/>
<feature type="domain" description="SMB" evidence="2">
    <location>
        <begin position="78"/>
        <end position="123"/>
    </location>
</feature>
<reference evidence="3 4" key="1">
    <citation type="journal article" date="2021" name="Elife">
        <title>Chloroplast acquisition without the gene transfer in kleptoplastic sea slugs, Plakobranchus ocellatus.</title>
        <authorList>
            <person name="Maeda T."/>
            <person name="Takahashi S."/>
            <person name="Yoshida T."/>
            <person name="Shimamura S."/>
            <person name="Takaki Y."/>
            <person name="Nagai Y."/>
            <person name="Toyoda A."/>
            <person name="Suzuki Y."/>
            <person name="Arimoto A."/>
            <person name="Ishii H."/>
            <person name="Satoh N."/>
            <person name="Nishiyama T."/>
            <person name="Hasebe M."/>
            <person name="Maruyama T."/>
            <person name="Minagawa J."/>
            <person name="Obokata J."/>
            <person name="Shigenobu S."/>
        </authorList>
    </citation>
    <scope>NUCLEOTIDE SEQUENCE [LARGE SCALE GENOMIC DNA]</scope>
</reference>
<dbReference type="InterPro" id="IPR036024">
    <property type="entry name" value="Somatomedin_B-like_dom_sf"/>
</dbReference>
<dbReference type="EMBL" id="BMAT01012450">
    <property type="protein sequence ID" value="GFR92586.1"/>
    <property type="molecule type" value="Genomic_DNA"/>
</dbReference>
<evidence type="ECO:0000259" key="2">
    <source>
        <dbReference type="PROSITE" id="PS50958"/>
    </source>
</evidence>
<evidence type="ECO:0000313" key="4">
    <source>
        <dbReference type="Proteomes" id="UP000762676"/>
    </source>
</evidence>
<dbReference type="Proteomes" id="UP000762676">
    <property type="component" value="Unassembled WGS sequence"/>
</dbReference>
<dbReference type="PROSITE" id="PS50958">
    <property type="entry name" value="SMB_2"/>
    <property type="match status" value="1"/>
</dbReference>
<dbReference type="Gene3D" id="4.10.410.20">
    <property type="match status" value="1"/>
</dbReference>
<evidence type="ECO:0000313" key="3">
    <source>
        <dbReference type="EMBL" id="GFR92586.1"/>
    </source>
</evidence>
<dbReference type="AlphaFoldDB" id="A0AAV4H7B2"/>
<gene>
    <name evidence="3" type="ORF">ElyMa_006204000</name>
</gene>
<keyword evidence="1" id="KW-1015">Disulfide bond</keyword>
<dbReference type="SMART" id="SM00201">
    <property type="entry name" value="SO"/>
    <property type="match status" value="1"/>
</dbReference>
<accession>A0AAV4H7B2</accession>
<name>A0AAV4H7B2_9GAST</name>